<evidence type="ECO:0000256" key="1">
    <source>
        <dbReference type="SAM" id="MobiDB-lite"/>
    </source>
</evidence>
<name>A0A3D9C569_9FLAO</name>
<organism evidence="2 3">
    <name type="scientific">Chryseobacterium pennae</name>
    <dbReference type="NCBI Taxonomy" id="2258962"/>
    <lineage>
        <taxon>Bacteria</taxon>
        <taxon>Pseudomonadati</taxon>
        <taxon>Bacteroidota</taxon>
        <taxon>Flavobacteriia</taxon>
        <taxon>Flavobacteriales</taxon>
        <taxon>Weeksellaceae</taxon>
        <taxon>Chryseobacterium group</taxon>
        <taxon>Chryseobacterium</taxon>
    </lineage>
</organism>
<reference evidence="3" key="1">
    <citation type="submission" date="2018-06" db="EMBL/GenBank/DDBJ databases">
        <authorList>
            <person name="Lum Nde A."/>
            <person name="Hugo C."/>
        </authorList>
    </citation>
    <scope>NUCLEOTIDE SEQUENCE [LARGE SCALE GENOMIC DNA]</scope>
    <source>
        <strain evidence="3">1_F178</strain>
    </source>
</reference>
<keyword evidence="3" id="KW-1185">Reference proteome</keyword>
<proteinExistence type="predicted"/>
<gene>
    <name evidence="2" type="ORF">DRF65_19495</name>
</gene>
<feature type="compositionally biased region" description="Polar residues" evidence="1">
    <location>
        <begin position="54"/>
        <end position="63"/>
    </location>
</feature>
<sequence>MIDKVFIILSLGNRRTGNPFEDYSCVELKRRIDNRRRDERLRDSKIKNKGKDFQLSNNRLLKG</sequence>
<dbReference type="EMBL" id="QNVT01000022">
    <property type="protein sequence ID" value="REC60631.1"/>
    <property type="molecule type" value="Genomic_DNA"/>
</dbReference>
<dbReference type="AlphaFoldDB" id="A0A3D9C569"/>
<comment type="caution">
    <text evidence="2">The sequence shown here is derived from an EMBL/GenBank/DDBJ whole genome shotgun (WGS) entry which is preliminary data.</text>
</comment>
<accession>A0A3D9C569</accession>
<evidence type="ECO:0000313" key="2">
    <source>
        <dbReference type="EMBL" id="REC60631.1"/>
    </source>
</evidence>
<feature type="compositionally biased region" description="Basic and acidic residues" evidence="1">
    <location>
        <begin position="41"/>
        <end position="52"/>
    </location>
</feature>
<evidence type="ECO:0000313" key="3">
    <source>
        <dbReference type="Proteomes" id="UP000256686"/>
    </source>
</evidence>
<protein>
    <submittedName>
        <fullName evidence="2">Uncharacterized protein</fullName>
    </submittedName>
</protein>
<dbReference type="Proteomes" id="UP000256686">
    <property type="component" value="Unassembled WGS sequence"/>
</dbReference>
<feature type="region of interest" description="Disordered" evidence="1">
    <location>
        <begin position="41"/>
        <end position="63"/>
    </location>
</feature>